<keyword evidence="2" id="KW-1133">Transmembrane helix</keyword>
<dbReference type="Proteomes" id="UP000601435">
    <property type="component" value="Unassembled WGS sequence"/>
</dbReference>
<dbReference type="AlphaFoldDB" id="A0A812WQG5"/>
<proteinExistence type="predicted"/>
<reference evidence="3" key="1">
    <citation type="submission" date="2021-02" db="EMBL/GenBank/DDBJ databases">
        <authorList>
            <person name="Dougan E. K."/>
            <person name="Rhodes N."/>
            <person name="Thang M."/>
            <person name="Chan C."/>
        </authorList>
    </citation>
    <scope>NUCLEOTIDE SEQUENCE</scope>
</reference>
<keyword evidence="4" id="KW-1185">Reference proteome</keyword>
<accession>A0A812WQG5</accession>
<feature type="non-terminal residue" evidence="3">
    <location>
        <position position="1"/>
    </location>
</feature>
<evidence type="ECO:0000256" key="1">
    <source>
        <dbReference type="SAM" id="MobiDB-lite"/>
    </source>
</evidence>
<organism evidence="3 4">
    <name type="scientific">Symbiodinium necroappetens</name>
    <dbReference type="NCBI Taxonomy" id="1628268"/>
    <lineage>
        <taxon>Eukaryota</taxon>
        <taxon>Sar</taxon>
        <taxon>Alveolata</taxon>
        <taxon>Dinophyceae</taxon>
        <taxon>Suessiales</taxon>
        <taxon>Symbiodiniaceae</taxon>
        <taxon>Symbiodinium</taxon>
    </lineage>
</organism>
<comment type="caution">
    <text evidence="3">The sequence shown here is derived from an EMBL/GenBank/DDBJ whole genome shotgun (WGS) entry which is preliminary data.</text>
</comment>
<keyword evidence="2" id="KW-0472">Membrane</keyword>
<sequence length="175" mass="19264">QPTGAAFLRELPWGAAAAAHFVALFFDSGLFMAFLVTSYSMLVIVSCAATPMVVRRSPMNLLTVAVCIDFSLCNGLCFGGCGGCKTGQENIANEKKNDMIRVEGQAKHDEAVLHDSDYSLHSLESEENYEDYSLHPLLEEEEEDEFLSAKDHRSVREDEDGDAQNAAAKPSQYYL</sequence>
<evidence type="ECO:0000313" key="4">
    <source>
        <dbReference type="Proteomes" id="UP000601435"/>
    </source>
</evidence>
<evidence type="ECO:0000256" key="2">
    <source>
        <dbReference type="SAM" id="Phobius"/>
    </source>
</evidence>
<gene>
    <name evidence="3" type="ORF">SNEC2469_LOCUS20048</name>
</gene>
<keyword evidence="2" id="KW-0812">Transmembrane</keyword>
<dbReference type="OrthoDB" id="10692382at2759"/>
<feature type="region of interest" description="Disordered" evidence="1">
    <location>
        <begin position="143"/>
        <end position="175"/>
    </location>
</feature>
<feature type="transmembrane region" description="Helical" evidence="2">
    <location>
        <begin position="30"/>
        <end position="54"/>
    </location>
</feature>
<feature type="non-terminal residue" evidence="3">
    <location>
        <position position="175"/>
    </location>
</feature>
<dbReference type="EMBL" id="CAJNJA010034641">
    <property type="protein sequence ID" value="CAE7695819.1"/>
    <property type="molecule type" value="Genomic_DNA"/>
</dbReference>
<name>A0A812WQG5_9DINO</name>
<protein>
    <submittedName>
        <fullName evidence="3">Uncharacterized protein</fullName>
    </submittedName>
</protein>
<feature type="compositionally biased region" description="Basic and acidic residues" evidence="1">
    <location>
        <begin position="147"/>
        <end position="156"/>
    </location>
</feature>
<evidence type="ECO:0000313" key="3">
    <source>
        <dbReference type="EMBL" id="CAE7695819.1"/>
    </source>
</evidence>